<reference evidence="1 2" key="1">
    <citation type="submission" date="2018-08" db="EMBL/GenBank/DDBJ databases">
        <title>A genome reference for cultivated species of the human gut microbiota.</title>
        <authorList>
            <person name="Zou Y."/>
            <person name="Xue W."/>
            <person name="Luo G."/>
        </authorList>
    </citation>
    <scope>NUCLEOTIDE SEQUENCE [LARGE SCALE GENOMIC DNA]</scope>
    <source>
        <strain evidence="1 2">AM16-54</strain>
    </source>
</reference>
<proteinExistence type="predicted"/>
<protein>
    <submittedName>
        <fullName evidence="1">Uncharacterized protein</fullName>
    </submittedName>
</protein>
<dbReference type="Proteomes" id="UP000284548">
    <property type="component" value="Unassembled WGS sequence"/>
</dbReference>
<evidence type="ECO:0000313" key="2">
    <source>
        <dbReference type="Proteomes" id="UP000284548"/>
    </source>
</evidence>
<name>A0A414YGI2_9BACT</name>
<dbReference type="AlphaFoldDB" id="A0A414YGI2"/>
<gene>
    <name evidence="1" type="ORF">DW192_00640</name>
</gene>
<accession>A0A414YGI2</accession>
<evidence type="ECO:0000313" key="1">
    <source>
        <dbReference type="EMBL" id="RHH85268.1"/>
    </source>
</evidence>
<organism evidence="1 2">
    <name type="scientific">Segatella copri</name>
    <dbReference type="NCBI Taxonomy" id="165179"/>
    <lineage>
        <taxon>Bacteria</taxon>
        <taxon>Pseudomonadati</taxon>
        <taxon>Bacteroidota</taxon>
        <taxon>Bacteroidia</taxon>
        <taxon>Bacteroidales</taxon>
        <taxon>Prevotellaceae</taxon>
        <taxon>Segatella</taxon>
    </lineage>
</organism>
<sequence length="117" mass="13237">MNKDKLKVSFEIDRYKVIGMLSRNCENAEEYNEIMGILEGKSEFVRDANGSEELASRICNYALDSILVENPDLALRKRLDKEQKGEDAPDVSNVIEIKGDDAKKLVDTLCGILRKDK</sequence>
<comment type="caution">
    <text evidence="1">The sequence shown here is derived from an EMBL/GenBank/DDBJ whole genome shotgun (WGS) entry which is preliminary data.</text>
</comment>
<dbReference type="RefSeq" id="WP_118253108.1">
    <property type="nucleotide sequence ID" value="NZ_JAQEAK010000069.1"/>
</dbReference>
<dbReference type="EMBL" id="QRKB01000001">
    <property type="protein sequence ID" value="RHH85268.1"/>
    <property type="molecule type" value="Genomic_DNA"/>
</dbReference>